<comment type="caution">
    <text evidence="11">The sequence shown here is derived from an EMBL/GenBank/DDBJ whole genome shotgun (WGS) entry which is preliminary data.</text>
</comment>
<keyword evidence="8" id="KW-0807">Transducer</keyword>
<gene>
    <name evidence="11" type="ORF">BSL78_27206</name>
</gene>
<evidence type="ECO:0000256" key="3">
    <source>
        <dbReference type="ARBA" id="ARBA00022692"/>
    </source>
</evidence>
<feature type="transmembrane region" description="Helical" evidence="9">
    <location>
        <begin position="144"/>
        <end position="167"/>
    </location>
</feature>
<keyword evidence="7 11" id="KW-0675">Receptor</keyword>
<comment type="subcellular location">
    <subcellularLocation>
        <location evidence="1">Cell membrane</location>
        <topology evidence="1">Multi-pass membrane protein</topology>
    </subcellularLocation>
</comment>
<evidence type="ECO:0000313" key="11">
    <source>
        <dbReference type="EMBL" id="PIK35964.1"/>
    </source>
</evidence>
<evidence type="ECO:0000256" key="2">
    <source>
        <dbReference type="ARBA" id="ARBA00022475"/>
    </source>
</evidence>
<evidence type="ECO:0000256" key="4">
    <source>
        <dbReference type="ARBA" id="ARBA00022989"/>
    </source>
</evidence>
<evidence type="ECO:0000256" key="7">
    <source>
        <dbReference type="ARBA" id="ARBA00023170"/>
    </source>
</evidence>
<dbReference type="SUPFAM" id="SSF81321">
    <property type="entry name" value="Family A G protein-coupled receptor-like"/>
    <property type="match status" value="1"/>
</dbReference>
<keyword evidence="5" id="KW-0297">G-protein coupled receptor</keyword>
<evidence type="ECO:0000256" key="1">
    <source>
        <dbReference type="ARBA" id="ARBA00004651"/>
    </source>
</evidence>
<dbReference type="Proteomes" id="UP000230750">
    <property type="component" value="Unassembled WGS sequence"/>
</dbReference>
<reference evidence="11 12" key="1">
    <citation type="journal article" date="2017" name="PLoS Biol.">
        <title>The sea cucumber genome provides insights into morphological evolution and visceral regeneration.</title>
        <authorList>
            <person name="Zhang X."/>
            <person name="Sun L."/>
            <person name="Yuan J."/>
            <person name="Sun Y."/>
            <person name="Gao Y."/>
            <person name="Zhang L."/>
            <person name="Li S."/>
            <person name="Dai H."/>
            <person name="Hamel J.F."/>
            <person name="Liu C."/>
            <person name="Yu Y."/>
            <person name="Liu S."/>
            <person name="Lin W."/>
            <person name="Guo K."/>
            <person name="Jin S."/>
            <person name="Xu P."/>
            <person name="Storey K.B."/>
            <person name="Huan P."/>
            <person name="Zhang T."/>
            <person name="Zhou Y."/>
            <person name="Zhang J."/>
            <person name="Lin C."/>
            <person name="Li X."/>
            <person name="Xing L."/>
            <person name="Huo D."/>
            <person name="Sun M."/>
            <person name="Wang L."/>
            <person name="Mercier A."/>
            <person name="Li F."/>
            <person name="Yang H."/>
            <person name="Xiang J."/>
        </authorList>
    </citation>
    <scope>NUCLEOTIDE SEQUENCE [LARGE SCALE GENOMIC DNA]</scope>
    <source>
        <strain evidence="11">Shaxun</strain>
        <tissue evidence="11">Muscle</tissue>
    </source>
</reference>
<protein>
    <submittedName>
        <fullName evidence="11">Putative adenosine receptor A2a-like</fullName>
    </submittedName>
</protein>
<feature type="transmembrane region" description="Helical" evidence="9">
    <location>
        <begin position="104"/>
        <end position="123"/>
    </location>
</feature>
<dbReference type="InterPro" id="IPR000276">
    <property type="entry name" value="GPCR_Rhodpsn"/>
</dbReference>
<evidence type="ECO:0000256" key="5">
    <source>
        <dbReference type="ARBA" id="ARBA00023040"/>
    </source>
</evidence>
<feature type="transmembrane region" description="Helical" evidence="9">
    <location>
        <begin position="65"/>
        <end position="84"/>
    </location>
</feature>
<proteinExistence type="predicted"/>
<dbReference type="InterPro" id="IPR017452">
    <property type="entry name" value="GPCR_Rhodpsn_7TM"/>
</dbReference>
<dbReference type="PROSITE" id="PS50262">
    <property type="entry name" value="G_PROTEIN_RECEP_F1_2"/>
    <property type="match status" value="1"/>
</dbReference>
<keyword evidence="6 9" id="KW-0472">Membrane</keyword>
<organism evidence="11 12">
    <name type="scientific">Stichopus japonicus</name>
    <name type="common">Sea cucumber</name>
    <dbReference type="NCBI Taxonomy" id="307972"/>
    <lineage>
        <taxon>Eukaryota</taxon>
        <taxon>Metazoa</taxon>
        <taxon>Echinodermata</taxon>
        <taxon>Eleutherozoa</taxon>
        <taxon>Echinozoa</taxon>
        <taxon>Holothuroidea</taxon>
        <taxon>Aspidochirotacea</taxon>
        <taxon>Aspidochirotida</taxon>
        <taxon>Stichopodidae</taxon>
        <taxon>Apostichopus</taxon>
    </lineage>
</organism>
<keyword evidence="12" id="KW-1185">Reference proteome</keyword>
<keyword evidence="4 9" id="KW-1133">Transmembrane helix</keyword>
<keyword evidence="3 9" id="KW-0812">Transmembrane</keyword>
<evidence type="ECO:0000256" key="6">
    <source>
        <dbReference type="ARBA" id="ARBA00023136"/>
    </source>
</evidence>
<dbReference type="GO" id="GO:0005886">
    <property type="term" value="C:plasma membrane"/>
    <property type="evidence" value="ECO:0007669"/>
    <property type="project" value="UniProtKB-SubCell"/>
</dbReference>
<dbReference type="EMBL" id="MRZV01001775">
    <property type="protein sequence ID" value="PIK35964.1"/>
    <property type="molecule type" value="Genomic_DNA"/>
</dbReference>
<dbReference type="AlphaFoldDB" id="A0A2G8JJN1"/>
<feature type="domain" description="G-protein coupled receptors family 1 profile" evidence="10">
    <location>
        <begin position="42"/>
        <end position="194"/>
    </location>
</feature>
<dbReference type="InterPro" id="IPR050569">
    <property type="entry name" value="TAAR"/>
</dbReference>
<dbReference type="PANTHER" id="PTHR24249">
    <property type="entry name" value="HISTAMINE RECEPTOR-RELATED G-PROTEIN COUPLED RECEPTOR"/>
    <property type="match status" value="1"/>
</dbReference>
<dbReference type="Gene3D" id="1.20.1070.10">
    <property type="entry name" value="Rhodopsin 7-helix transmembrane proteins"/>
    <property type="match status" value="1"/>
</dbReference>
<evidence type="ECO:0000259" key="10">
    <source>
        <dbReference type="PROSITE" id="PS50262"/>
    </source>
</evidence>
<dbReference type="PRINTS" id="PR00237">
    <property type="entry name" value="GPCRRHODOPSN"/>
</dbReference>
<evidence type="ECO:0000313" key="12">
    <source>
        <dbReference type="Proteomes" id="UP000230750"/>
    </source>
</evidence>
<evidence type="ECO:0000256" key="9">
    <source>
        <dbReference type="SAM" id="Phobius"/>
    </source>
</evidence>
<keyword evidence="2" id="KW-1003">Cell membrane</keyword>
<name>A0A2G8JJN1_STIJA</name>
<feature type="transmembrane region" description="Helical" evidence="9">
    <location>
        <begin position="26"/>
        <end position="53"/>
    </location>
</feature>
<dbReference type="STRING" id="307972.A0A2G8JJN1"/>
<sequence length="194" mass="21789">MDDLSNITEDDTREAVTLRVSVYGTIVYVAVYTAITLMCVFGNALLLVSYICFGDLREISKNYDMFGLTVTDFLTGLVAMPLSISNRLLISDFTCNARSRSHLFLPAYVFTSCAIALLLGRTVDRYIAVSRPFTYHVIMNSRKTIKIVILGYSFGTVFGTLPVWIFGGDPHQWMLELEQYDGPILKIHVPLLHS</sequence>
<dbReference type="GO" id="GO:0004930">
    <property type="term" value="F:G protein-coupled receptor activity"/>
    <property type="evidence" value="ECO:0007669"/>
    <property type="project" value="UniProtKB-KW"/>
</dbReference>
<evidence type="ECO:0000256" key="8">
    <source>
        <dbReference type="ARBA" id="ARBA00023224"/>
    </source>
</evidence>
<accession>A0A2G8JJN1</accession>
<dbReference type="OrthoDB" id="10042731at2759"/>
<dbReference type="Pfam" id="PF00001">
    <property type="entry name" value="7tm_1"/>
    <property type="match status" value="1"/>
</dbReference>